<dbReference type="EC" id="3.1.3.48" evidence="1"/>
<dbReference type="EMBL" id="FR944569">
    <property type="protein sequence ID" value="CDQ99233.1"/>
    <property type="molecule type" value="Genomic_DNA"/>
</dbReference>
<evidence type="ECO:0000256" key="2">
    <source>
        <dbReference type="ARBA" id="ARBA00022801"/>
    </source>
</evidence>
<gene>
    <name evidence="6" type="ORF">GSONMT00036420001</name>
</gene>
<keyword evidence="3" id="KW-0904">Protein phosphatase</keyword>
<dbReference type="GO" id="GO:0004726">
    <property type="term" value="F:non-membrane spanning protein tyrosine phosphatase activity"/>
    <property type="evidence" value="ECO:0007669"/>
    <property type="project" value="TreeGrafter"/>
</dbReference>
<dbReference type="PANTHER" id="PTHR46257:SF4">
    <property type="entry name" value="TYROSINE-PROTEIN PHOSPHATASE NON-RECEPTOR TYPE 6"/>
    <property type="match status" value="1"/>
</dbReference>
<evidence type="ECO:0000256" key="4">
    <source>
        <dbReference type="PROSITE-ProRule" id="PRU00191"/>
    </source>
</evidence>
<protein>
    <recommendedName>
        <fullName evidence="1">protein-tyrosine-phosphatase</fullName>
        <ecNumber evidence="1">3.1.3.48</ecNumber>
    </recommendedName>
</protein>
<accession>A0A060Z5B2</accession>
<dbReference type="Pfam" id="PF00017">
    <property type="entry name" value="SH2"/>
    <property type="match status" value="1"/>
</dbReference>
<dbReference type="GO" id="GO:0000278">
    <property type="term" value="P:mitotic cell cycle"/>
    <property type="evidence" value="ECO:0007669"/>
    <property type="project" value="TreeGrafter"/>
</dbReference>
<dbReference type="GO" id="GO:0001784">
    <property type="term" value="F:phosphotyrosine residue binding"/>
    <property type="evidence" value="ECO:0007669"/>
    <property type="project" value="TreeGrafter"/>
</dbReference>
<evidence type="ECO:0000313" key="6">
    <source>
        <dbReference type="EMBL" id="CDQ99233.1"/>
    </source>
</evidence>
<dbReference type="PRINTS" id="PR00401">
    <property type="entry name" value="SH2DOMAIN"/>
</dbReference>
<keyword evidence="4" id="KW-0727">SH2 domain</keyword>
<dbReference type="InterPro" id="IPR000980">
    <property type="entry name" value="SH2"/>
</dbReference>
<evidence type="ECO:0000259" key="5">
    <source>
        <dbReference type="PROSITE" id="PS50001"/>
    </source>
</evidence>
<dbReference type="GO" id="GO:0005737">
    <property type="term" value="C:cytoplasm"/>
    <property type="evidence" value="ECO:0007669"/>
    <property type="project" value="TreeGrafter"/>
</dbReference>
<dbReference type="PaxDb" id="8022-A0A060Z5B2"/>
<evidence type="ECO:0000313" key="7">
    <source>
        <dbReference type="Proteomes" id="UP000193380"/>
    </source>
</evidence>
<dbReference type="GO" id="GO:0035556">
    <property type="term" value="P:intracellular signal transduction"/>
    <property type="evidence" value="ECO:0007669"/>
    <property type="project" value="TreeGrafter"/>
</dbReference>
<keyword evidence="2" id="KW-0378">Hydrolase</keyword>
<reference evidence="6" key="2">
    <citation type="submission" date="2014-03" db="EMBL/GenBank/DDBJ databases">
        <authorList>
            <person name="Genoscope - CEA"/>
        </authorList>
    </citation>
    <scope>NUCLEOTIDE SEQUENCE</scope>
</reference>
<dbReference type="InterPro" id="IPR052123">
    <property type="entry name" value="Non-rcpt_Tyr_Phosphatase"/>
</dbReference>
<dbReference type="InterPro" id="IPR036860">
    <property type="entry name" value="SH2_dom_sf"/>
</dbReference>
<name>A0A060Z5B2_ONCMY</name>
<dbReference type="AlphaFoldDB" id="A0A060Z5B2"/>
<proteinExistence type="predicted"/>
<dbReference type="Proteomes" id="UP000193380">
    <property type="component" value="Unassembled WGS sequence"/>
</dbReference>
<dbReference type="Gene3D" id="3.30.505.10">
    <property type="entry name" value="SH2 domain"/>
    <property type="match status" value="1"/>
</dbReference>
<sequence length="76" mass="8846">MYHHLLALRLYLYVYPHYPVSFSLGPEEVKVKMVRWFHRDISGLDAESVLKSRGVHGSFLARPSRKNQGDFSLSVR</sequence>
<dbReference type="PANTHER" id="PTHR46257">
    <property type="entry name" value="TYROSINE-PROTEIN PHOSPHATASE CORKSCREW"/>
    <property type="match status" value="1"/>
</dbReference>
<evidence type="ECO:0000256" key="1">
    <source>
        <dbReference type="ARBA" id="ARBA00013064"/>
    </source>
</evidence>
<evidence type="ECO:0000256" key="3">
    <source>
        <dbReference type="ARBA" id="ARBA00022912"/>
    </source>
</evidence>
<feature type="domain" description="SH2" evidence="5">
    <location>
        <begin position="36"/>
        <end position="76"/>
    </location>
</feature>
<dbReference type="STRING" id="8022.A0A060Z5B2"/>
<reference evidence="6" key="1">
    <citation type="journal article" date="2014" name="Nat. Commun.">
        <title>The rainbow trout genome provides novel insights into evolution after whole-genome duplication in vertebrates.</title>
        <authorList>
            <person name="Berthelot C."/>
            <person name="Brunet F."/>
            <person name="Chalopin D."/>
            <person name="Juanchich A."/>
            <person name="Bernard M."/>
            <person name="Noel B."/>
            <person name="Bento P."/>
            <person name="Da Silva C."/>
            <person name="Labadie K."/>
            <person name="Alberti A."/>
            <person name="Aury J.M."/>
            <person name="Louis A."/>
            <person name="Dehais P."/>
            <person name="Bardou P."/>
            <person name="Montfort J."/>
            <person name="Klopp C."/>
            <person name="Cabau C."/>
            <person name="Gaspin C."/>
            <person name="Thorgaard G.H."/>
            <person name="Boussaha M."/>
            <person name="Quillet E."/>
            <person name="Guyomard R."/>
            <person name="Galiana D."/>
            <person name="Bobe J."/>
            <person name="Volff J.N."/>
            <person name="Genet C."/>
            <person name="Wincker P."/>
            <person name="Jaillon O."/>
            <person name="Roest Crollius H."/>
            <person name="Guiguen Y."/>
        </authorList>
    </citation>
    <scope>NUCLEOTIDE SEQUENCE [LARGE SCALE GENOMIC DNA]</scope>
</reference>
<dbReference type="PROSITE" id="PS50001">
    <property type="entry name" value="SH2"/>
    <property type="match status" value="1"/>
</dbReference>
<organism evidence="6 7">
    <name type="scientific">Oncorhynchus mykiss</name>
    <name type="common">Rainbow trout</name>
    <name type="synonym">Salmo gairdneri</name>
    <dbReference type="NCBI Taxonomy" id="8022"/>
    <lineage>
        <taxon>Eukaryota</taxon>
        <taxon>Metazoa</taxon>
        <taxon>Chordata</taxon>
        <taxon>Craniata</taxon>
        <taxon>Vertebrata</taxon>
        <taxon>Euteleostomi</taxon>
        <taxon>Actinopterygii</taxon>
        <taxon>Neopterygii</taxon>
        <taxon>Teleostei</taxon>
        <taxon>Protacanthopterygii</taxon>
        <taxon>Salmoniformes</taxon>
        <taxon>Salmonidae</taxon>
        <taxon>Salmoninae</taxon>
        <taxon>Oncorhynchus</taxon>
    </lineage>
</organism>
<dbReference type="GO" id="GO:0030154">
    <property type="term" value="P:cell differentiation"/>
    <property type="evidence" value="ECO:0007669"/>
    <property type="project" value="TreeGrafter"/>
</dbReference>
<dbReference type="SUPFAM" id="SSF55550">
    <property type="entry name" value="SH2 domain"/>
    <property type="match status" value="1"/>
</dbReference>